<sequence length="307" mass="32732">MVRKRHDDPDGEPGEILDLAYDPPPGSPAGLEVMTLAELRERALDGLLTRPQRLDFHQIIAVDSGAASHVVDFTAHSLAAGRVLWVRPGQVQQFGDDVTAVEGTVVLVEPGFLPPGSSVAATADDPFRPVLWRPEGGDREAVFCAVRHLATDYRTGSGLPPGVHTDVLRHLFSVLVLRLAHTAAVVGPPPAAGEAFSRFRAAVERDFATHRRVADYARALGYSSRTLSRATLAATGAGAKDFVDQRVVLEAKRLLAHSDLSAARIAGRLGFDDAANFSKFFQHRAGLAPGAFRASLRPAPPGGPHCA</sequence>
<comment type="caution">
    <text evidence="6">The sequence shown here is derived from an EMBL/GenBank/DDBJ whole genome shotgun (WGS) entry which is preliminary data.</text>
</comment>
<dbReference type="Pfam" id="PF12833">
    <property type="entry name" value="HTH_18"/>
    <property type="match status" value="1"/>
</dbReference>
<name>A0A939FJ58_9ACTN</name>
<evidence type="ECO:0000256" key="3">
    <source>
        <dbReference type="ARBA" id="ARBA00023163"/>
    </source>
</evidence>
<dbReference type="InterPro" id="IPR009057">
    <property type="entry name" value="Homeodomain-like_sf"/>
</dbReference>
<protein>
    <submittedName>
        <fullName evidence="6">Helix-turn-helix transcriptional regulator</fullName>
    </submittedName>
</protein>
<evidence type="ECO:0000256" key="1">
    <source>
        <dbReference type="ARBA" id="ARBA00023015"/>
    </source>
</evidence>
<dbReference type="RefSeq" id="WP_207246721.1">
    <property type="nucleotide sequence ID" value="NZ_JAFMOF010000001.1"/>
</dbReference>
<accession>A0A939FJ58</accession>
<dbReference type="InterPro" id="IPR018060">
    <property type="entry name" value="HTH_AraC"/>
</dbReference>
<dbReference type="PROSITE" id="PS01124">
    <property type="entry name" value="HTH_ARAC_FAMILY_2"/>
    <property type="match status" value="1"/>
</dbReference>
<evidence type="ECO:0000256" key="2">
    <source>
        <dbReference type="ARBA" id="ARBA00023125"/>
    </source>
</evidence>
<evidence type="ECO:0000256" key="4">
    <source>
        <dbReference type="SAM" id="MobiDB-lite"/>
    </source>
</evidence>
<evidence type="ECO:0000313" key="6">
    <source>
        <dbReference type="EMBL" id="MBO0652232.1"/>
    </source>
</evidence>
<proteinExistence type="predicted"/>
<dbReference type="EMBL" id="JAFMOF010000001">
    <property type="protein sequence ID" value="MBO0652232.1"/>
    <property type="molecule type" value="Genomic_DNA"/>
</dbReference>
<dbReference type="PANTHER" id="PTHR43280:SF32">
    <property type="entry name" value="TRANSCRIPTIONAL REGULATORY PROTEIN"/>
    <property type="match status" value="1"/>
</dbReference>
<keyword evidence="7" id="KW-1185">Reference proteome</keyword>
<dbReference type="Proteomes" id="UP000664781">
    <property type="component" value="Unassembled WGS sequence"/>
</dbReference>
<keyword evidence="2" id="KW-0238">DNA-binding</keyword>
<dbReference type="InterPro" id="IPR037923">
    <property type="entry name" value="HTH-like"/>
</dbReference>
<reference evidence="6" key="1">
    <citation type="submission" date="2021-03" db="EMBL/GenBank/DDBJ databases">
        <title>Streptomyces strains.</title>
        <authorList>
            <person name="Lund M.B."/>
            <person name="Toerring T."/>
        </authorList>
    </citation>
    <scope>NUCLEOTIDE SEQUENCE</scope>
    <source>
        <strain evidence="6">JCM 4242</strain>
    </source>
</reference>
<dbReference type="AlphaFoldDB" id="A0A939FJ58"/>
<evidence type="ECO:0000259" key="5">
    <source>
        <dbReference type="PROSITE" id="PS01124"/>
    </source>
</evidence>
<dbReference type="GO" id="GO:0043565">
    <property type="term" value="F:sequence-specific DNA binding"/>
    <property type="evidence" value="ECO:0007669"/>
    <property type="project" value="InterPro"/>
</dbReference>
<dbReference type="SMART" id="SM00342">
    <property type="entry name" value="HTH_ARAC"/>
    <property type="match status" value="1"/>
</dbReference>
<dbReference type="GO" id="GO:0003700">
    <property type="term" value="F:DNA-binding transcription factor activity"/>
    <property type="evidence" value="ECO:0007669"/>
    <property type="project" value="InterPro"/>
</dbReference>
<keyword evidence="1" id="KW-0805">Transcription regulation</keyword>
<dbReference type="SUPFAM" id="SSF46689">
    <property type="entry name" value="Homeodomain-like"/>
    <property type="match status" value="1"/>
</dbReference>
<dbReference type="SUPFAM" id="SSF51215">
    <property type="entry name" value="Regulatory protein AraC"/>
    <property type="match status" value="1"/>
</dbReference>
<dbReference type="Pfam" id="PF02311">
    <property type="entry name" value="AraC_binding"/>
    <property type="match status" value="1"/>
</dbReference>
<feature type="domain" description="HTH araC/xylS-type" evidence="5">
    <location>
        <begin position="197"/>
        <end position="295"/>
    </location>
</feature>
<dbReference type="InterPro" id="IPR003313">
    <property type="entry name" value="AraC-bd"/>
</dbReference>
<gene>
    <name evidence="6" type="ORF">J1792_05345</name>
</gene>
<feature type="region of interest" description="Disordered" evidence="4">
    <location>
        <begin position="1"/>
        <end position="24"/>
    </location>
</feature>
<organism evidence="6 7">
    <name type="scientific">Streptomyces triculaminicus</name>
    <dbReference type="NCBI Taxonomy" id="2816232"/>
    <lineage>
        <taxon>Bacteria</taxon>
        <taxon>Bacillati</taxon>
        <taxon>Actinomycetota</taxon>
        <taxon>Actinomycetes</taxon>
        <taxon>Kitasatosporales</taxon>
        <taxon>Streptomycetaceae</taxon>
        <taxon>Streptomyces</taxon>
    </lineage>
</organism>
<dbReference type="Gene3D" id="1.10.10.60">
    <property type="entry name" value="Homeodomain-like"/>
    <property type="match status" value="1"/>
</dbReference>
<dbReference type="PANTHER" id="PTHR43280">
    <property type="entry name" value="ARAC-FAMILY TRANSCRIPTIONAL REGULATOR"/>
    <property type="match status" value="1"/>
</dbReference>
<evidence type="ECO:0000313" key="7">
    <source>
        <dbReference type="Proteomes" id="UP000664781"/>
    </source>
</evidence>
<keyword evidence="3" id="KW-0804">Transcription</keyword>